<protein>
    <submittedName>
        <fullName evidence="2">Uncharacterized protein</fullName>
    </submittedName>
</protein>
<dbReference type="EMBL" id="GBRH01227993">
    <property type="protein sequence ID" value="JAD69902.1"/>
    <property type="molecule type" value="Transcribed_RNA"/>
</dbReference>
<reference evidence="2" key="1">
    <citation type="submission" date="2014-09" db="EMBL/GenBank/DDBJ databases">
        <authorList>
            <person name="Magalhaes I.L.F."/>
            <person name="Oliveira U."/>
            <person name="Santos F.R."/>
            <person name="Vidigal T.H.D.A."/>
            <person name="Brescovit A.D."/>
            <person name="Santos A.J."/>
        </authorList>
    </citation>
    <scope>NUCLEOTIDE SEQUENCE</scope>
    <source>
        <tissue evidence="2">Shoot tissue taken approximately 20 cm above the soil surface</tissue>
    </source>
</reference>
<organism evidence="2">
    <name type="scientific">Arundo donax</name>
    <name type="common">Giant reed</name>
    <name type="synonym">Donax arundinaceus</name>
    <dbReference type="NCBI Taxonomy" id="35708"/>
    <lineage>
        <taxon>Eukaryota</taxon>
        <taxon>Viridiplantae</taxon>
        <taxon>Streptophyta</taxon>
        <taxon>Embryophyta</taxon>
        <taxon>Tracheophyta</taxon>
        <taxon>Spermatophyta</taxon>
        <taxon>Magnoliopsida</taxon>
        <taxon>Liliopsida</taxon>
        <taxon>Poales</taxon>
        <taxon>Poaceae</taxon>
        <taxon>PACMAD clade</taxon>
        <taxon>Arundinoideae</taxon>
        <taxon>Arundineae</taxon>
        <taxon>Arundo</taxon>
    </lineage>
</organism>
<feature type="region of interest" description="Disordered" evidence="1">
    <location>
        <begin position="27"/>
        <end position="122"/>
    </location>
</feature>
<feature type="region of interest" description="Disordered" evidence="1">
    <location>
        <begin position="1"/>
        <end position="20"/>
    </location>
</feature>
<accession>A0A0A9CEG6</accession>
<sequence length="122" mass="12897">MLSPLSAGGHGDDDCWRRLSRGDAGTLGALSLMGSSSSWRLGGRRWRREAKEARAPTPRSPVAPHLAAATSCSPPRPMPRRGAQHGRLPRSGAMRRWHGSGATGDAGASEPQLAVRPPTSKL</sequence>
<feature type="compositionally biased region" description="Low complexity" evidence="1">
    <location>
        <begin position="27"/>
        <end position="41"/>
    </location>
</feature>
<proteinExistence type="predicted"/>
<evidence type="ECO:0000313" key="2">
    <source>
        <dbReference type="EMBL" id="JAD69902.1"/>
    </source>
</evidence>
<reference evidence="2" key="2">
    <citation type="journal article" date="2015" name="Data Brief">
        <title>Shoot transcriptome of the giant reed, Arundo donax.</title>
        <authorList>
            <person name="Barrero R.A."/>
            <person name="Guerrero F.D."/>
            <person name="Moolhuijzen P."/>
            <person name="Goolsby J.A."/>
            <person name="Tidwell J."/>
            <person name="Bellgard S.E."/>
            <person name="Bellgard M.I."/>
        </authorList>
    </citation>
    <scope>NUCLEOTIDE SEQUENCE</scope>
    <source>
        <tissue evidence="2">Shoot tissue taken approximately 20 cm above the soil surface</tissue>
    </source>
</reference>
<feature type="compositionally biased region" description="Basic and acidic residues" evidence="1">
    <location>
        <begin position="10"/>
        <end position="20"/>
    </location>
</feature>
<name>A0A0A9CEG6_ARUDO</name>
<dbReference type="AlphaFoldDB" id="A0A0A9CEG6"/>
<evidence type="ECO:0000256" key="1">
    <source>
        <dbReference type="SAM" id="MobiDB-lite"/>
    </source>
</evidence>
<feature type="compositionally biased region" description="Basic residues" evidence="1">
    <location>
        <begin position="78"/>
        <end position="98"/>
    </location>
</feature>